<dbReference type="VEuPathDB" id="ToxoDB:TGDOM2_400600"/>
<keyword evidence="2" id="KW-0963">Cytoplasm</keyword>
<dbReference type="PANTHER" id="PTHR12442:SF22">
    <property type="entry name" value="CYTOPLASMIC DYNEIN 1 INTERMEDIATE CHAIN-RELATED"/>
    <property type="match status" value="1"/>
</dbReference>
<dbReference type="EMBL" id="AHZU02001259">
    <property type="protein sequence ID" value="KFG34253.1"/>
    <property type="molecule type" value="Genomic_DNA"/>
</dbReference>
<keyword evidence="6" id="KW-0812">Transmembrane</keyword>
<feature type="region of interest" description="Disordered" evidence="5">
    <location>
        <begin position="1"/>
        <end position="63"/>
    </location>
</feature>
<feature type="compositionally biased region" description="Basic and acidic residues" evidence="5">
    <location>
        <begin position="1"/>
        <end position="10"/>
    </location>
</feature>
<dbReference type="InterPro" id="IPR001680">
    <property type="entry name" value="WD40_rpt"/>
</dbReference>
<keyword evidence="6" id="KW-0472">Membrane</keyword>
<feature type="transmembrane region" description="Helical" evidence="6">
    <location>
        <begin position="301"/>
        <end position="326"/>
    </location>
</feature>
<dbReference type="Gene3D" id="2.130.10.10">
    <property type="entry name" value="YVTN repeat-like/Quinoprotein amine dehydrogenase"/>
    <property type="match status" value="1"/>
</dbReference>
<feature type="compositionally biased region" description="Basic and acidic residues" evidence="5">
    <location>
        <begin position="41"/>
        <end position="63"/>
    </location>
</feature>
<proteinExistence type="predicted"/>
<dbReference type="SMART" id="SM00320">
    <property type="entry name" value="WD40"/>
    <property type="match status" value="2"/>
</dbReference>
<protein>
    <submittedName>
        <fullName evidence="7">Putative dynein intermediate chain</fullName>
    </submittedName>
</protein>
<accession>A0A086JQ35</accession>
<evidence type="ECO:0000256" key="2">
    <source>
        <dbReference type="ARBA" id="ARBA00022490"/>
    </source>
</evidence>
<feature type="transmembrane region" description="Helical" evidence="6">
    <location>
        <begin position="338"/>
        <end position="364"/>
    </location>
</feature>
<sequence length="482" mass="53112">MVRSDLEPGETKATADGVATAEQGKKGAATAAASTEAEPQTEPRTDEEAKPLPKTVSEEERKRIMQSPEFEKFFERTTKVVERLLGQEELQGNPFVDYSGAQTNTDALGEKLQRVAAYAVPRLTADRPVLDVRSSPHFPDVFLTSYGAAEFGAEVDQAQGCVLLWSLAMRERPEYTFTCQSHVCCAIFDCFQPSVIIGGTYAGSIVVWDTRAQSKPVLRTPLSSLGHAHPVYSIELVGTKNAHNLVSVDTDGRLCVWSLQMLGAPTRHLAFSSLHSCAFSVTVFVSLLLSLHFVLRFLFSLLVLLLPFFFSGVCVFLCFASSLLSLPSLSSPRYASSFFALALSLLPSFSLLRASLPSLFFVFWRLPLSLFLRPFISFSSCLPSPVRSPSPSSFLRSLRLPARATLSCSLLRQQWRKQFTRCDLVKIKSVSLLSKPGVTDAYDSHNGALTSLHFHPAAAEPGQRDYTGKPLVTFLLRFYPMS</sequence>
<dbReference type="InterPro" id="IPR050687">
    <property type="entry name" value="Dynein_IC"/>
</dbReference>
<dbReference type="GO" id="GO:0045504">
    <property type="term" value="F:dynein heavy chain binding"/>
    <property type="evidence" value="ECO:0007669"/>
    <property type="project" value="TreeGrafter"/>
</dbReference>
<evidence type="ECO:0000313" key="7">
    <source>
        <dbReference type="EMBL" id="KFG34253.1"/>
    </source>
</evidence>
<evidence type="ECO:0000256" key="3">
    <source>
        <dbReference type="ARBA" id="ARBA00022574"/>
    </source>
</evidence>
<dbReference type="OrthoDB" id="4189at2759"/>
<comment type="caution">
    <text evidence="7">The sequence shown here is derived from an EMBL/GenBank/DDBJ whole genome shotgun (WGS) entry which is preliminary data.</text>
</comment>
<evidence type="ECO:0000256" key="1">
    <source>
        <dbReference type="ARBA" id="ARBA00004496"/>
    </source>
</evidence>
<organism evidence="7 8">
    <name type="scientific">Toxoplasma gondii GAB2-2007-GAL-DOM2</name>
    <dbReference type="NCBI Taxonomy" id="1130820"/>
    <lineage>
        <taxon>Eukaryota</taxon>
        <taxon>Sar</taxon>
        <taxon>Alveolata</taxon>
        <taxon>Apicomplexa</taxon>
        <taxon>Conoidasida</taxon>
        <taxon>Coccidia</taxon>
        <taxon>Eucoccidiorida</taxon>
        <taxon>Eimeriorina</taxon>
        <taxon>Sarcocystidae</taxon>
        <taxon>Toxoplasma</taxon>
    </lineage>
</organism>
<feature type="compositionally biased region" description="Low complexity" evidence="5">
    <location>
        <begin position="19"/>
        <end position="40"/>
    </location>
</feature>
<dbReference type="InterPro" id="IPR036322">
    <property type="entry name" value="WD40_repeat_dom_sf"/>
</dbReference>
<keyword evidence="4" id="KW-0677">Repeat</keyword>
<reference evidence="7 8" key="1">
    <citation type="submission" date="2014-02" db="EMBL/GenBank/DDBJ databases">
        <authorList>
            <person name="Sibley D."/>
            <person name="Venepally P."/>
            <person name="Karamycheva S."/>
            <person name="Hadjithomas M."/>
            <person name="Khan A."/>
            <person name="Brunk B."/>
            <person name="Roos D."/>
            <person name="Caler E."/>
            <person name="Lorenzi H."/>
        </authorList>
    </citation>
    <scope>NUCLEOTIDE SEQUENCE [LARGE SCALE GENOMIC DNA]</scope>
    <source>
        <strain evidence="7 8">GAB2-2007-GAL-DOM2</strain>
    </source>
</reference>
<evidence type="ECO:0000256" key="6">
    <source>
        <dbReference type="SAM" id="Phobius"/>
    </source>
</evidence>
<dbReference type="Proteomes" id="UP000028837">
    <property type="component" value="Unassembled WGS sequence"/>
</dbReference>
<dbReference type="GO" id="GO:0005737">
    <property type="term" value="C:cytoplasm"/>
    <property type="evidence" value="ECO:0007669"/>
    <property type="project" value="UniProtKB-SubCell"/>
</dbReference>
<keyword evidence="3" id="KW-0853">WD repeat</keyword>
<evidence type="ECO:0000256" key="5">
    <source>
        <dbReference type="SAM" id="MobiDB-lite"/>
    </source>
</evidence>
<name>A0A086JQ35_TOXGO</name>
<dbReference type="AlphaFoldDB" id="A0A086JQ35"/>
<feature type="transmembrane region" description="Helical" evidence="6">
    <location>
        <begin position="269"/>
        <end position="289"/>
    </location>
</feature>
<dbReference type="PANTHER" id="PTHR12442">
    <property type="entry name" value="DYNEIN INTERMEDIATE CHAIN"/>
    <property type="match status" value="1"/>
</dbReference>
<dbReference type="GO" id="GO:0045503">
    <property type="term" value="F:dynein light chain binding"/>
    <property type="evidence" value="ECO:0007669"/>
    <property type="project" value="TreeGrafter"/>
</dbReference>
<gene>
    <name evidence="7" type="ORF">TGDOM2_400600</name>
</gene>
<keyword evidence="6" id="KW-1133">Transmembrane helix</keyword>
<evidence type="ECO:0000313" key="8">
    <source>
        <dbReference type="Proteomes" id="UP000028837"/>
    </source>
</evidence>
<dbReference type="GO" id="GO:0005868">
    <property type="term" value="C:cytoplasmic dynein complex"/>
    <property type="evidence" value="ECO:0007669"/>
    <property type="project" value="TreeGrafter"/>
</dbReference>
<evidence type="ECO:0000256" key="4">
    <source>
        <dbReference type="ARBA" id="ARBA00022737"/>
    </source>
</evidence>
<dbReference type="GO" id="GO:0010970">
    <property type="term" value="P:transport along microtubule"/>
    <property type="evidence" value="ECO:0007669"/>
    <property type="project" value="TreeGrafter"/>
</dbReference>
<dbReference type="SUPFAM" id="SSF50978">
    <property type="entry name" value="WD40 repeat-like"/>
    <property type="match status" value="1"/>
</dbReference>
<dbReference type="InterPro" id="IPR015943">
    <property type="entry name" value="WD40/YVTN_repeat-like_dom_sf"/>
</dbReference>
<comment type="subcellular location">
    <subcellularLocation>
        <location evidence="1">Cytoplasm</location>
    </subcellularLocation>
</comment>